<feature type="domain" description="DUF7791" evidence="3">
    <location>
        <begin position="534"/>
        <end position="682"/>
    </location>
</feature>
<dbReference type="InterPro" id="IPR027417">
    <property type="entry name" value="P-loop_NTPase"/>
</dbReference>
<evidence type="ECO:0000259" key="3">
    <source>
        <dbReference type="Pfam" id="PF25053"/>
    </source>
</evidence>
<proteinExistence type="predicted"/>
<dbReference type="InterPro" id="IPR056693">
    <property type="entry name" value="DUF7791"/>
</dbReference>
<dbReference type="Gene3D" id="3.40.50.300">
    <property type="entry name" value="P-loop containing nucleotide triphosphate hydrolases"/>
    <property type="match status" value="1"/>
</dbReference>
<dbReference type="Pfam" id="PF24883">
    <property type="entry name" value="NPHP3_N"/>
    <property type="match status" value="1"/>
</dbReference>
<evidence type="ECO:0000256" key="1">
    <source>
        <dbReference type="ARBA" id="ARBA00022737"/>
    </source>
</evidence>
<protein>
    <recommendedName>
        <fullName evidence="6">NACHT domain-containing protein</fullName>
    </recommendedName>
</protein>
<dbReference type="AlphaFoldDB" id="A0A9P5U956"/>
<organism evidence="4 5">
    <name type="scientific">Rhodocollybia butyracea</name>
    <dbReference type="NCBI Taxonomy" id="206335"/>
    <lineage>
        <taxon>Eukaryota</taxon>
        <taxon>Fungi</taxon>
        <taxon>Dikarya</taxon>
        <taxon>Basidiomycota</taxon>
        <taxon>Agaricomycotina</taxon>
        <taxon>Agaricomycetes</taxon>
        <taxon>Agaricomycetidae</taxon>
        <taxon>Agaricales</taxon>
        <taxon>Marasmiineae</taxon>
        <taxon>Omphalotaceae</taxon>
        <taxon>Rhodocollybia</taxon>
    </lineage>
</organism>
<sequence length="930" mass="106289">MSLSAAIPLANSIVEFLRLASHVIEVGRANNDAEWHKLAAHCQTINSSMRVTEGCLTQDEHALENLGYRCRKVSDDLLLRLHKLAPAERESSTKDVLIKEDIETLAIRISEFQSELEMNVVPFLRAAINPQLETLPALDTELSQLIHSASGNLSLLSKRFDAQDAPMKTQSHGLLHQLDPTPVDHASLDDTLPDPSNPIWAGKTNIIQDFILDGLAFTSMKDREEQVAEAHHDTFGWIFQDVNGPGGSFRRWLNSDDQGGLYWINGKAGSGKSTLMRFIYDHPTTTEQLRVWAGAKPLAMAGFFFWTSGSPEQRSQTGLVRYLLFQLLQQHRELIPTVFAELWKSCWNATTKERIQMSLAWSLAQLMESLKLLLRHASRKTRICLFIDGLDEFDGDHKEIIQLFRDIVNSDTKVCLSSRPWLVFEASFDSIPSLRLQDLTFNDMARYVNDNLRKDARIRRILKKEPSVELVSELAKRADGVFLWVTLVTGILVKQFEAGDTVSHLSRRLRILPTDLDDLFRYMLFDARDASEIKDMSQVFQLIRAREVVSDFTRNDNSASLTIYALALADEESLKLALKVPIQRVSDEELLELCQQTKDRLSGCCAGLLEVHEKHDSNNNIRFVGEDDQADSSLVACGKVNYIHRTVRDFIMSPGVWNDLLQYSGDFDAHLWHLGSCVLQLKLRFVEPKRHRRLDEWWPDIVVAMTHARYVERDWQIGTMLLDELNKTMDWYWLKRGTGDDNWARNTFWTYEMRGKMVFHDPFLSLATKFGLVHYVDAKLATGEFGYKGGIPLLTYATEYLFNRRQSIYPLSSPDLVAVLLKHGADPNLHYPGLASKDETPWLSTLKHARQAYRLGWFTYYDTSTRWVDALRLLIEHGADPNAFISETMKDPAVNVAQLIDLILTRFGSKDVYDLRETLMEHLKETTRLV</sequence>
<name>A0A9P5U956_9AGAR</name>
<dbReference type="PANTHER" id="PTHR10039">
    <property type="entry name" value="AMELOGENIN"/>
    <property type="match status" value="1"/>
</dbReference>
<dbReference type="PANTHER" id="PTHR10039:SF5">
    <property type="entry name" value="NACHT DOMAIN-CONTAINING PROTEIN"/>
    <property type="match status" value="1"/>
</dbReference>
<evidence type="ECO:0000313" key="4">
    <source>
        <dbReference type="EMBL" id="KAF9070666.1"/>
    </source>
</evidence>
<dbReference type="OrthoDB" id="443402at2759"/>
<dbReference type="EMBL" id="JADNRY010000038">
    <property type="protein sequence ID" value="KAF9070666.1"/>
    <property type="molecule type" value="Genomic_DNA"/>
</dbReference>
<reference evidence="4" key="1">
    <citation type="submission" date="2020-11" db="EMBL/GenBank/DDBJ databases">
        <authorList>
            <consortium name="DOE Joint Genome Institute"/>
            <person name="Ahrendt S."/>
            <person name="Riley R."/>
            <person name="Andreopoulos W."/>
            <person name="Labutti K."/>
            <person name="Pangilinan J."/>
            <person name="Ruiz-Duenas F.J."/>
            <person name="Barrasa J.M."/>
            <person name="Sanchez-Garcia M."/>
            <person name="Camarero S."/>
            <person name="Miyauchi S."/>
            <person name="Serrano A."/>
            <person name="Linde D."/>
            <person name="Babiker R."/>
            <person name="Drula E."/>
            <person name="Ayuso-Fernandez I."/>
            <person name="Pacheco R."/>
            <person name="Padilla G."/>
            <person name="Ferreira P."/>
            <person name="Barriuso J."/>
            <person name="Kellner H."/>
            <person name="Castanera R."/>
            <person name="Alfaro M."/>
            <person name="Ramirez L."/>
            <person name="Pisabarro A.G."/>
            <person name="Kuo A."/>
            <person name="Tritt A."/>
            <person name="Lipzen A."/>
            <person name="He G."/>
            <person name="Yan M."/>
            <person name="Ng V."/>
            <person name="Cullen D."/>
            <person name="Martin F."/>
            <person name="Rosso M.-N."/>
            <person name="Henrissat B."/>
            <person name="Hibbett D."/>
            <person name="Martinez A.T."/>
            <person name="Grigoriev I.V."/>
        </authorList>
    </citation>
    <scope>NUCLEOTIDE SEQUENCE</scope>
    <source>
        <strain evidence="4">AH 40177</strain>
    </source>
</reference>
<evidence type="ECO:0008006" key="6">
    <source>
        <dbReference type="Google" id="ProtNLM"/>
    </source>
</evidence>
<evidence type="ECO:0000259" key="2">
    <source>
        <dbReference type="Pfam" id="PF24883"/>
    </source>
</evidence>
<comment type="caution">
    <text evidence="4">The sequence shown here is derived from an EMBL/GenBank/DDBJ whole genome shotgun (WGS) entry which is preliminary data.</text>
</comment>
<accession>A0A9P5U956</accession>
<gene>
    <name evidence="4" type="ORF">BDP27DRAFT_1323229</name>
</gene>
<keyword evidence="5" id="KW-1185">Reference proteome</keyword>
<dbReference type="Proteomes" id="UP000772434">
    <property type="component" value="Unassembled WGS sequence"/>
</dbReference>
<evidence type="ECO:0000313" key="5">
    <source>
        <dbReference type="Proteomes" id="UP000772434"/>
    </source>
</evidence>
<dbReference type="Pfam" id="PF25053">
    <property type="entry name" value="DUF7791"/>
    <property type="match status" value="1"/>
</dbReference>
<keyword evidence="1" id="KW-0677">Repeat</keyword>
<dbReference type="InterPro" id="IPR056884">
    <property type="entry name" value="NPHP3-like_N"/>
</dbReference>
<feature type="domain" description="Nephrocystin 3-like N-terminal" evidence="2">
    <location>
        <begin position="234"/>
        <end position="419"/>
    </location>
</feature>
<dbReference type="SUPFAM" id="SSF52540">
    <property type="entry name" value="P-loop containing nucleoside triphosphate hydrolases"/>
    <property type="match status" value="1"/>
</dbReference>